<dbReference type="GO" id="GO:0004806">
    <property type="term" value="F:triacylglycerol lipase activity"/>
    <property type="evidence" value="ECO:0007669"/>
    <property type="project" value="InterPro"/>
</dbReference>
<dbReference type="InterPro" id="IPR005152">
    <property type="entry name" value="Lipase_secreted"/>
</dbReference>
<dbReference type="Pfam" id="PF03583">
    <property type="entry name" value="LIP"/>
    <property type="match status" value="1"/>
</dbReference>
<dbReference type="PANTHER" id="PTHR34853">
    <property type="match status" value="1"/>
</dbReference>
<dbReference type="AlphaFoldDB" id="A0A4R5P5R4"/>
<evidence type="ECO:0000256" key="1">
    <source>
        <dbReference type="SAM" id="MobiDB-lite"/>
    </source>
</evidence>
<comment type="caution">
    <text evidence="2">The sequence shown here is derived from an EMBL/GenBank/DDBJ whole genome shotgun (WGS) entry which is preliminary data.</text>
</comment>
<evidence type="ECO:0000313" key="3">
    <source>
        <dbReference type="Proteomes" id="UP000295627"/>
    </source>
</evidence>
<dbReference type="Proteomes" id="UP000295627">
    <property type="component" value="Unassembled WGS sequence"/>
</dbReference>
<dbReference type="Gene3D" id="3.40.50.1820">
    <property type="entry name" value="alpha/beta hydrolase"/>
    <property type="match status" value="1"/>
</dbReference>
<sequence>MSIPVRRHDAAPAPRTFAHPGMRPARPSDDPFHVPPDGFEDTTPGTVLHARPVDIGFLGRLRQRVTAWQLLYRTTDPDGAPEVSTTTVLVPADHEPRSPRLLAYQCAINSSERSCFPSYCLLQGARGPFSNPQLELLLMAAALRQGWIVNVADHGGQPGRYVVARQPGYHVLDSLRATLRFGELRLPANTPIGLWGYSGGGLASSWTAEMAPNYAPELNIVAAALGSPASDPSKILERADGGLFAGLGIAAISALRGSYPALDSVLTAHLTPQGEKIMTTVRGLSTGQAVGRYAMRRLDRYVDRPIAELMALPGLTAMSEDLRLGKVAPTCPVYVYTAVRDQLVGIDEVDRQVSFYATHGTDVTYRRDQLSEHLSLVVLGAPAALRWLAQRLEGMEPESGTCTVRSMLASTPALWTIALMSGAAARVLSGRLL</sequence>
<dbReference type="PIRSF" id="PIRSF029171">
    <property type="entry name" value="Esterase_LipA"/>
    <property type="match status" value="1"/>
</dbReference>
<dbReference type="InterPro" id="IPR029058">
    <property type="entry name" value="AB_hydrolase_fold"/>
</dbReference>
<feature type="region of interest" description="Disordered" evidence="1">
    <location>
        <begin position="1"/>
        <end position="37"/>
    </location>
</feature>
<organism evidence="2 3">
    <name type="scientific">Mycobacteroides franklinii</name>
    <dbReference type="NCBI Taxonomy" id="948102"/>
    <lineage>
        <taxon>Bacteria</taxon>
        <taxon>Bacillati</taxon>
        <taxon>Actinomycetota</taxon>
        <taxon>Actinomycetes</taxon>
        <taxon>Mycobacteriales</taxon>
        <taxon>Mycobacteriaceae</taxon>
        <taxon>Mycobacteroides</taxon>
    </lineage>
</organism>
<dbReference type="GO" id="GO:0016042">
    <property type="term" value="P:lipid catabolic process"/>
    <property type="evidence" value="ECO:0007669"/>
    <property type="project" value="InterPro"/>
</dbReference>
<dbReference type="SUPFAM" id="SSF53474">
    <property type="entry name" value="alpha/beta-Hydrolases"/>
    <property type="match status" value="1"/>
</dbReference>
<protein>
    <submittedName>
        <fullName evidence="2">Lipase</fullName>
    </submittedName>
</protein>
<reference evidence="2 3" key="1">
    <citation type="journal article" date="2019" name="Sci. Rep.">
        <title>Extended insight into the Mycobacterium chelonae-abscessus complex through whole genome sequencing of Mycobacterium salmoniphilum outbreak and Mycobacterium salmoniphilum-like strains.</title>
        <authorList>
            <person name="Behra P.R.K."/>
            <person name="Das S."/>
            <person name="Pettersson B.M.F."/>
            <person name="Shirreff L."/>
            <person name="DuCote T."/>
            <person name="Jacobsson K.G."/>
            <person name="Ennis D.G."/>
            <person name="Kirsebom L.A."/>
        </authorList>
    </citation>
    <scope>NUCLEOTIDE SEQUENCE [LARGE SCALE GENOMIC DNA]</scope>
    <source>
        <strain evidence="2 3">DSM 45524</strain>
    </source>
</reference>
<gene>
    <name evidence="2" type="ORF">EJ571_19395</name>
</gene>
<dbReference type="Gene3D" id="1.10.260.130">
    <property type="match status" value="1"/>
</dbReference>
<accession>A0A4R5P5R4</accession>
<name>A0A4R5P5R4_9MYCO</name>
<dbReference type="RefSeq" id="WP_078334160.1">
    <property type="nucleotide sequence ID" value="NZ_MAFQ01000006.1"/>
</dbReference>
<feature type="compositionally biased region" description="Basic and acidic residues" evidence="1">
    <location>
        <begin position="1"/>
        <end position="10"/>
    </location>
</feature>
<dbReference type="PANTHER" id="PTHR34853:SF1">
    <property type="entry name" value="LIPASE 5"/>
    <property type="match status" value="1"/>
</dbReference>
<evidence type="ECO:0000313" key="2">
    <source>
        <dbReference type="EMBL" id="TDH18773.1"/>
    </source>
</evidence>
<dbReference type="EMBL" id="RXLR01000019">
    <property type="protein sequence ID" value="TDH18773.1"/>
    <property type="molecule type" value="Genomic_DNA"/>
</dbReference>
<proteinExistence type="predicted"/>